<dbReference type="Pfam" id="PF01112">
    <property type="entry name" value="Asparaginase_2"/>
    <property type="match status" value="2"/>
</dbReference>
<dbReference type="EMBL" id="CP048620">
    <property type="protein sequence ID" value="QPJ64184.1"/>
    <property type="molecule type" value="Genomic_DNA"/>
</dbReference>
<evidence type="ECO:0000256" key="3">
    <source>
        <dbReference type="PIRSR" id="PIRSR600246-3"/>
    </source>
</evidence>
<dbReference type="PANTHER" id="PTHR10188">
    <property type="entry name" value="L-ASPARAGINASE"/>
    <property type="match status" value="1"/>
</dbReference>
<dbReference type="SUPFAM" id="SSF56235">
    <property type="entry name" value="N-terminal nucleophile aminohydrolases (Ntn hydrolases)"/>
    <property type="match status" value="1"/>
</dbReference>
<evidence type="ECO:0008006" key="6">
    <source>
        <dbReference type="Google" id="ProtNLM"/>
    </source>
</evidence>
<dbReference type="GO" id="GO:0005737">
    <property type="term" value="C:cytoplasm"/>
    <property type="evidence" value="ECO:0007669"/>
    <property type="project" value="TreeGrafter"/>
</dbReference>
<evidence type="ECO:0000256" key="2">
    <source>
        <dbReference type="PIRSR" id="PIRSR600246-2"/>
    </source>
</evidence>
<feature type="binding site" evidence="2">
    <location>
        <begin position="198"/>
        <end position="201"/>
    </location>
    <ligand>
        <name>substrate</name>
    </ligand>
</feature>
<dbReference type="Proteomes" id="UP000594464">
    <property type="component" value="Chromosome"/>
</dbReference>
<dbReference type="InterPro" id="IPR000246">
    <property type="entry name" value="Peptidase_T2"/>
</dbReference>
<protein>
    <recommendedName>
        <fullName evidence="6">Asparaginase</fullName>
    </recommendedName>
</protein>
<organism evidence="4 5">
    <name type="scientific">Candidatus Nitrohelix vancouverensis</name>
    <dbReference type="NCBI Taxonomy" id="2705534"/>
    <lineage>
        <taxon>Bacteria</taxon>
        <taxon>Pseudomonadati</taxon>
        <taxon>Nitrospinota/Tectimicrobiota group</taxon>
        <taxon>Nitrospinota</taxon>
        <taxon>Nitrospinia</taxon>
        <taxon>Nitrospinales</taxon>
        <taxon>Nitrospinaceae</taxon>
        <taxon>Candidatus Nitrohelix</taxon>
    </lineage>
</organism>
<feature type="site" description="Cleavage; by autolysis" evidence="3">
    <location>
        <begin position="148"/>
        <end position="149"/>
    </location>
</feature>
<dbReference type="InterPro" id="IPR029055">
    <property type="entry name" value="Ntn_hydrolases_N"/>
</dbReference>
<accession>A0A7T0C090</accession>
<reference evidence="5" key="1">
    <citation type="submission" date="2020-02" db="EMBL/GenBank/DDBJ databases">
        <title>Genomic and physiological characterization of two novel Nitrospinaceae genera.</title>
        <authorList>
            <person name="Mueller A.J."/>
            <person name="Jung M.-Y."/>
            <person name="Strachan C.R."/>
            <person name="Herbold C.W."/>
            <person name="Kirkegaard R.H."/>
            <person name="Daims H."/>
        </authorList>
    </citation>
    <scope>NUCLEOTIDE SEQUENCE [LARGE SCALE GENOMIC DNA]</scope>
</reference>
<gene>
    <name evidence="4" type="ORF">G3M78_01715</name>
</gene>
<evidence type="ECO:0000313" key="4">
    <source>
        <dbReference type="EMBL" id="QPJ64184.1"/>
    </source>
</evidence>
<name>A0A7T0C090_9BACT</name>
<evidence type="ECO:0000256" key="1">
    <source>
        <dbReference type="PIRSR" id="PIRSR600246-1"/>
    </source>
</evidence>
<feature type="active site" description="Nucleophile" evidence="1">
    <location>
        <position position="149"/>
    </location>
</feature>
<sequence>MQRTGLTLLTHGGAGSKNEYADGSMRAATAGVKLWQSDATLADAMCCAVVELENDPRFNAGIGSHARSDGVMQMDAAMMTSLGQFGAVSCVEGFKNPIAIARAVLESEYNLLCGRGAEEFARDRQCEPYPADAPTHTSMDFSNEESEDTVGCVAFDGDLFVAGLSTGGTHQSHPGRVGDVPLIGCGLYAGTEGAIACTGSGEAITLQMTAYRAYQLALAGKSPQAILETTLGWFDSDDAFGVILITRDGFAGGANRSMAWSSVRV</sequence>
<dbReference type="PANTHER" id="PTHR10188:SF6">
    <property type="entry name" value="N(4)-(BETA-N-ACETYLGLUCOSAMINYL)-L-ASPARAGINASE"/>
    <property type="match status" value="1"/>
</dbReference>
<dbReference type="GO" id="GO:0016811">
    <property type="term" value="F:hydrolase activity, acting on carbon-nitrogen (but not peptide) bonds, in linear amides"/>
    <property type="evidence" value="ECO:0007669"/>
    <property type="project" value="UniProtKB-ARBA"/>
</dbReference>
<proteinExistence type="predicted"/>
<dbReference type="CDD" id="cd04703">
    <property type="entry name" value="Asparaginase_2_like_1"/>
    <property type="match status" value="1"/>
</dbReference>
<evidence type="ECO:0000313" key="5">
    <source>
        <dbReference type="Proteomes" id="UP000594464"/>
    </source>
</evidence>
<feature type="binding site" evidence="2">
    <location>
        <begin position="176"/>
        <end position="179"/>
    </location>
    <ligand>
        <name>substrate</name>
    </ligand>
</feature>
<dbReference type="Gene3D" id="3.60.20.30">
    <property type="entry name" value="(Glycosyl)asparaginase"/>
    <property type="match status" value="1"/>
</dbReference>
<dbReference type="KEGG" id="nva:G3M78_01715"/>
<dbReference type="AlphaFoldDB" id="A0A7T0C090"/>